<gene>
    <name evidence="2" type="ORF">ACFY3B_04040</name>
</gene>
<keyword evidence="3" id="KW-1185">Reference proteome</keyword>
<comment type="caution">
    <text evidence="2">The sequence shown here is derived from an EMBL/GenBank/DDBJ whole genome shotgun (WGS) entry which is preliminary data.</text>
</comment>
<proteinExistence type="predicted"/>
<dbReference type="Proteomes" id="UP001602287">
    <property type="component" value="Unassembled WGS sequence"/>
</dbReference>
<evidence type="ECO:0000259" key="1">
    <source>
        <dbReference type="Pfam" id="PF19493"/>
    </source>
</evidence>
<feature type="domain" description="Trypsin-co-occurring" evidence="1">
    <location>
        <begin position="9"/>
        <end position="107"/>
    </location>
</feature>
<protein>
    <submittedName>
        <fullName evidence="2">CU044_2847 family protein</fullName>
    </submittedName>
</protein>
<reference evidence="2 3" key="1">
    <citation type="submission" date="2024-10" db="EMBL/GenBank/DDBJ databases">
        <title>The Natural Products Discovery Center: Release of the First 8490 Sequenced Strains for Exploring Actinobacteria Biosynthetic Diversity.</title>
        <authorList>
            <person name="Kalkreuter E."/>
            <person name="Kautsar S.A."/>
            <person name="Yang D."/>
            <person name="Bader C.D."/>
            <person name="Teijaro C.N."/>
            <person name="Fluegel L."/>
            <person name="Davis C.M."/>
            <person name="Simpson J.R."/>
            <person name="Lauterbach L."/>
            <person name="Steele A.D."/>
            <person name="Gui C."/>
            <person name="Meng S."/>
            <person name="Li G."/>
            <person name="Viehrig K."/>
            <person name="Ye F."/>
            <person name="Su P."/>
            <person name="Kiefer A.F."/>
            <person name="Nichols A."/>
            <person name="Cepeda A.J."/>
            <person name="Yan W."/>
            <person name="Fan B."/>
            <person name="Jiang Y."/>
            <person name="Adhikari A."/>
            <person name="Zheng C.-J."/>
            <person name="Schuster L."/>
            <person name="Cowan T.M."/>
            <person name="Smanski M.J."/>
            <person name="Chevrette M.G."/>
            <person name="De Carvalho L.P.S."/>
            <person name="Shen B."/>
        </authorList>
    </citation>
    <scope>NUCLEOTIDE SEQUENCE [LARGE SCALE GENOMIC DNA]</scope>
    <source>
        <strain evidence="2 3">NPDC000140</strain>
    </source>
</reference>
<sequence length="124" mass="12867">MSTVLLKVPVAEGSDEYVEVEVDRRDLAGIELAAADGGRGQWAATTLTASLERVLPALRTVIGRLRSAAAPDEISVELGLAIGGETGLIFTKGTTEATFTVNVTWRRSEPLAAATSTASGAPAR</sequence>
<dbReference type="InterPro" id="IPR045794">
    <property type="entry name" value="Trypco1"/>
</dbReference>
<name>A0ABW6VNG3_9ACTN</name>
<evidence type="ECO:0000313" key="3">
    <source>
        <dbReference type="Proteomes" id="UP001602287"/>
    </source>
</evidence>
<organism evidence="2 3">
    <name type="scientific">Micromonospora parva</name>
    <dbReference type="NCBI Taxonomy" id="1464048"/>
    <lineage>
        <taxon>Bacteria</taxon>
        <taxon>Bacillati</taxon>
        <taxon>Actinomycetota</taxon>
        <taxon>Actinomycetes</taxon>
        <taxon>Micromonosporales</taxon>
        <taxon>Micromonosporaceae</taxon>
        <taxon>Micromonospora</taxon>
    </lineage>
</organism>
<dbReference type="Pfam" id="PF19493">
    <property type="entry name" value="Trypco1"/>
    <property type="match status" value="1"/>
</dbReference>
<evidence type="ECO:0000313" key="2">
    <source>
        <dbReference type="EMBL" id="MFF5198761.1"/>
    </source>
</evidence>
<dbReference type="NCBIfam" id="NF041216">
    <property type="entry name" value="CU044_2847_fam"/>
    <property type="match status" value="1"/>
</dbReference>
<dbReference type="EMBL" id="JBIAZM010000001">
    <property type="protein sequence ID" value="MFF5198761.1"/>
    <property type="molecule type" value="Genomic_DNA"/>
</dbReference>
<accession>A0ABW6VNG3</accession>
<dbReference type="RefSeq" id="WP_387217836.1">
    <property type="nucleotide sequence ID" value="NZ_JBIAZM010000001.1"/>
</dbReference>